<feature type="region of interest" description="Disordered" evidence="1">
    <location>
        <begin position="1"/>
        <end position="33"/>
    </location>
</feature>
<evidence type="ECO:0000313" key="2">
    <source>
        <dbReference type="EMBL" id="KXT03190.1"/>
    </source>
</evidence>
<organism evidence="2 3">
    <name type="scientific">Pseudocercospora eumusae</name>
    <dbReference type="NCBI Taxonomy" id="321146"/>
    <lineage>
        <taxon>Eukaryota</taxon>
        <taxon>Fungi</taxon>
        <taxon>Dikarya</taxon>
        <taxon>Ascomycota</taxon>
        <taxon>Pezizomycotina</taxon>
        <taxon>Dothideomycetes</taxon>
        <taxon>Dothideomycetidae</taxon>
        <taxon>Mycosphaerellales</taxon>
        <taxon>Mycosphaerellaceae</taxon>
        <taxon>Pseudocercospora</taxon>
    </lineage>
</organism>
<dbReference type="Proteomes" id="UP000070133">
    <property type="component" value="Unassembled WGS sequence"/>
</dbReference>
<sequence length="178" mass="20570">MSSNDSAVESWYQRSQTTNEPSAKRARLEMASPNTTSTILSRRRFQSPQRSIHIALDYLPWLLESKGQLHKDLHRWIIRASSSAKNGAGTDFRYYRDINRRKSVLLALGETAAILFFMMKYEKASAWHPRSMEEAHKISEAVHEAPLQAYEVWLEPKPRNDEQDARIKASVQAEVLRQ</sequence>
<feature type="compositionally biased region" description="Polar residues" evidence="1">
    <location>
        <begin position="1"/>
        <end position="21"/>
    </location>
</feature>
<dbReference type="OrthoDB" id="3860514at2759"/>
<name>A0A139HL77_9PEZI</name>
<reference evidence="2 3" key="1">
    <citation type="submission" date="2015-07" db="EMBL/GenBank/DDBJ databases">
        <title>Comparative genomics of the Sigatoka disease complex on banana suggests a link between parallel evolutionary changes in Pseudocercospora fijiensis and Pseudocercospora eumusae and increased virulence on the banana host.</title>
        <authorList>
            <person name="Chang T.-C."/>
            <person name="Salvucci A."/>
            <person name="Crous P.W."/>
            <person name="Stergiopoulos I."/>
        </authorList>
    </citation>
    <scope>NUCLEOTIDE SEQUENCE [LARGE SCALE GENOMIC DNA]</scope>
    <source>
        <strain evidence="2 3">CBS 114824</strain>
    </source>
</reference>
<comment type="caution">
    <text evidence="2">The sequence shown here is derived from an EMBL/GenBank/DDBJ whole genome shotgun (WGS) entry which is preliminary data.</text>
</comment>
<evidence type="ECO:0000313" key="3">
    <source>
        <dbReference type="Proteomes" id="UP000070133"/>
    </source>
</evidence>
<proteinExistence type="predicted"/>
<protein>
    <submittedName>
        <fullName evidence="2">Uncharacterized protein</fullName>
    </submittedName>
</protein>
<keyword evidence="3" id="KW-1185">Reference proteome</keyword>
<gene>
    <name evidence="2" type="ORF">AC578_4797</name>
</gene>
<accession>A0A139HL77</accession>
<dbReference type="AlphaFoldDB" id="A0A139HL77"/>
<evidence type="ECO:0000256" key="1">
    <source>
        <dbReference type="SAM" id="MobiDB-lite"/>
    </source>
</evidence>
<dbReference type="EMBL" id="LFZN01000032">
    <property type="protein sequence ID" value="KXT03190.1"/>
    <property type="molecule type" value="Genomic_DNA"/>
</dbReference>